<reference evidence="8 9" key="1">
    <citation type="submission" date="2024-08" db="EMBL/GenBank/DDBJ databases">
        <title>Gnathostoma spinigerum genome.</title>
        <authorList>
            <person name="Gonzalez-Bertolin B."/>
            <person name="Monzon S."/>
            <person name="Zaballos A."/>
            <person name="Jimenez P."/>
            <person name="Dekumyoy P."/>
            <person name="Varona S."/>
            <person name="Cuesta I."/>
            <person name="Sumanam S."/>
            <person name="Adisakwattana P."/>
            <person name="Gasser R.B."/>
            <person name="Hernandez-Gonzalez A."/>
            <person name="Young N.D."/>
            <person name="Perteguer M.J."/>
        </authorList>
    </citation>
    <scope>NUCLEOTIDE SEQUENCE [LARGE SCALE GENOMIC DNA]</scope>
    <source>
        <strain evidence="8">AL3</strain>
        <tissue evidence="8">Liver</tissue>
    </source>
</reference>
<evidence type="ECO:0000256" key="5">
    <source>
        <dbReference type="ARBA" id="ARBA00048964"/>
    </source>
</evidence>
<evidence type="ECO:0000256" key="1">
    <source>
        <dbReference type="ARBA" id="ARBA00004832"/>
    </source>
</evidence>
<dbReference type="EMBL" id="JBGFUD010008187">
    <property type="protein sequence ID" value="MFH4981941.1"/>
    <property type="molecule type" value="Genomic_DNA"/>
</dbReference>
<evidence type="ECO:0000256" key="6">
    <source>
        <dbReference type="RuleBase" id="RU365086"/>
    </source>
</evidence>
<dbReference type="FunFam" id="3.40.630.30:FF:000043">
    <property type="entry name" value="Glucosamine 6-phosphate N-acetyltransferase"/>
    <property type="match status" value="1"/>
</dbReference>
<comment type="catalytic activity">
    <reaction evidence="5 6">
        <text>D-glucosamine 6-phosphate + acetyl-CoA = N-acetyl-D-glucosamine 6-phosphate + CoA + H(+)</text>
        <dbReference type="Rhea" id="RHEA:10292"/>
        <dbReference type="ChEBI" id="CHEBI:15378"/>
        <dbReference type="ChEBI" id="CHEBI:57287"/>
        <dbReference type="ChEBI" id="CHEBI:57288"/>
        <dbReference type="ChEBI" id="CHEBI:57513"/>
        <dbReference type="ChEBI" id="CHEBI:58725"/>
        <dbReference type="EC" id="2.3.1.4"/>
    </reaction>
</comment>
<proteinExistence type="inferred from homology"/>
<dbReference type="InterPro" id="IPR039143">
    <property type="entry name" value="GNPNAT1-like"/>
</dbReference>
<feature type="domain" description="N-acetyltransferase" evidence="7">
    <location>
        <begin position="68"/>
        <end position="218"/>
    </location>
</feature>
<dbReference type="AlphaFoldDB" id="A0ABD6EWS1"/>
<name>A0ABD6EWS1_9BILA</name>
<evidence type="ECO:0000313" key="9">
    <source>
        <dbReference type="Proteomes" id="UP001608902"/>
    </source>
</evidence>
<keyword evidence="3 6" id="KW-0808">Transferase</keyword>
<sequence length="218" mass="24645">MATCKVGTPNDSQMSDCLINNNNNNLCSTIADIKTSLPATKGDECMFDEGILHQIRMSANIPSLPCGYRIRSLRLGDYHKGYLELLSQLTSVGTVSEEQFVYRFRTMQQSDPKSYYVVVVEEVESGKIVGSATLVIEWKFIHETGCRGRTEDVVVHSRARGLQLGKILNYYLVQLACHIGVYKMSLECKDSLVTFYEQFGFKKDIGNNFLVQRFDNVQ</sequence>
<dbReference type="EC" id="2.3.1.4" evidence="6"/>
<dbReference type="PROSITE" id="PS51186">
    <property type="entry name" value="GNAT"/>
    <property type="match status" value="1"/>
</dbReference>
<dbReference type="InterPro" id="IPR000182">
    <property type="entry name" value="GNAT_dom"/>
</dbReference>
<dbReference type="Pfam" id="PF00583">
    <property type="entry name" value="Acetyltransf_1"/>
    <property type="match status" value="1"/>
</dbReference>
<evidence type="ECO:0000259" key="7">
    <source>
        <dbReference type="PROSITE" id="PS51186"/>
    </source>
</evidence>
<dbReference type="SUPFAM" id="SSF55729">
    <property type="entry name" value="Acyl-CoA N-acyltransferases (Nat)"/>
    <property type="match status" value="1"/>
</dbReference>
<protein>
    <recommendedName>
        <fullName evidence="6">Glucosamine 6-phosphate N-acetyltransferase</fullName>
        <ecNumber evidence="6">2.3.1.4</ecNumber>
    </recommendedName>
</protein>
<organism evidence="8 9">
    <name type="scientific">Gnathostoma spinigerum</name>
    <dbReference type="NCBI Taxonomy" id="75299"/>
    <lineage>
        <taxon>Eukaryota</taxon>
        <taxon>Metazoa</taxon>
        <taxon>Ecdysozoa</taxon>
        <taxon>Nematoda</taxon>
        <taxon>Chromadorea</taxon>
        <taxon>Rhabditida</taxon>
        <taxon>Spirurina</taxon>
        <taxon>Gnathostomatomorpha</taxon>
        <taxon>Gnathostomatoidea</taxon>
        <taxon>Gnathostomatidae</taxon>
        <taxon>Gnathostoma</taxon>
    </lineage>
</organism>
<accession>A0ABD6EWS1</accession>
<keyword evidence="9" id="KW-1185">Reference proteome</keyword>
<evidence type="ECO:0000256" key="3">
    <source>
        <dbReference type="ARBA" id="ARBA00022679"/>
    </source>
</evidence>
<dbReference type="PANTHER" id="PTHR13355:SF11">
    <property type="entry name" value="GLUCOSAMINE 6-PHOSPHATE N-ACETYLTRANSFERASE"/>
    <property type="match status" value="1"/>
</dbReference>
<comment type="pathway">
    <text evidence="1 6">Nucleotide-sugar biosynthesis; UDP-N-acetyl-alpha-D-glucosamine biosynthesis; N-acetyl-alpha-D-glucosamine 1-phosphate from alpha-D-glucosamine 6-phosphate (route I): step 1/2.</text>
</comment>
<dbReference type="InterPro" id="IPR016181">
    <property type="entry name" value="Acyl_CoA_acyltransferase"/>
</dbReference>
<dbReference type="Gene3D" id="3.40.630.30">
    <property type="match status" value="1"/>
</dbReference>
<gene>
    <name evidence="8" type="ORF">AB6A40_008650</name>
</gene>
<keyword evidence="4 6" id="KW-0012">Acyltransferase</keyword>
<dbReference type="GO" id="GO:0004343">
    <property type="term" value="F:glucosamine 6-phosphate N-acetyltransferase activity"/>
    <property type="evidence" value="ECO:0007669"/>
    <property type="project" value="UniProtKB-UniRule"/>
</dbReference>
<dbReference type="Proteomes" id="UP001608902">
    <property type="component" value="Unassembled WGS sequence"/>
</dbReference>
<comment type="similarity">
    <text evidence="2 6">Belongs to the acetyltransferase family. GNA1 subfamily.</text>
</comment>
<evidence type="ECO:0000256" key="4">
    <source>
        <dbReference type="ARBA" id="ARBA00023315"/>
    </source>
</evidence>
<evidence type="ECO:0000256" key="2">
    <source>
        <dbReference type="ARBA" id="ARBA00006048"/>
    </source>
</evidence>
<comment type="caution">
    <text evidence="8">The sequence shown here is derived from an EMBL/GenBank/DDBJ whole genome shotgun (WGS) entry which is preliminary data.</text>
</comment>
<dbReference type="GO" id="GO:0006048">
    <property type="term" value="P:UDP-N-acetylglucosamine biosynthetic process"/>
    <property type="evidence" value="ECO:0007669"/>
    <property type="project" value="UniProtKB-UniRule"/>
</dbReference>
<dbReference type="PANTHER" id="PTHR13355">
    <property type="entry name" value="GLUCOSAMINE 6-PHOSPHATE N-ACETYLTRANSFERASE"/>
    <property type="match status" value="1"/>
</dbReference>
<evidence type="ECO:0000313" key="8">
    <source>
        <dbReference type="EMBL" id="MFH4981941.1"/>
    </source>
</evidence>